<accession>A0AAW1LFT0</accession>
<reference evidence="4" key="1">
    <citation type="submission" date="2024-03" db="EMBL/GenBank/DDBJ databases">
        <title>WGS assembly of Saponaria officinalis var. Norfolk2.</title>
        <authorList>
            <person name="Jenkins J."/>
            <person name="Shu S."/>
            <person name="Grimwood J."/>
            <person name="Barry K."/>
            <person name="Goodstein D."/>
            <person name="Schmutz J."/>
            <person name="Leebens-Mack J."/>
            <person name="Osbourn A."/>
        </authorList>
    </citation>
    <scope>NUCLEOTIDE SEQUENCE [LARGE SCALE GENOMIC DNA]</scope>
    <source>
        <strain evidence="4">JIC</strain>
    </source>
</reference>
<keyword evidence="3" id="KW-0812">Transmembrane</keyword>
<keyword evidence="1" id="KW-0175">Coiled coil</keyword>
<evidence type="ECO:0000313" key="4">
    <source>
        <dbReference type="EMBL" id="KAK9735378.1"/>
    </source>
</evidence>
<dbReference type="Proteomes" id="UP001443914">
    <property type="component" value="Unassembled WGS sequence"/>
</dbReference>
<protein>
    <submittedName>
        <fullName evidence="4">Uncharacterized protein</fullName>
    </submittedName>
</protein>
<evidence type="ECO:0000256" key="1">
    <source>
        <dbReference type="SAM" id="Coils"/>
    </source>
</evidence>
<gene>
    <name evidence="4" type="ORF">RND81_04G202500</name>
</gene>
<feature type="region of interest" description="Disordered" evidence="2">
    <location>
        <begin position="1"/>
        <end position="41"/>
    </location>
</feature>
<dbReference type="EMBL" id="JBDFQZ010000004">
    <property type="protein sequence ID" value="KAK9735378.1"/>
    <property type="molecule type" value="Genomic_DNA"/>
</dbReference>
<feature type="transmembrane region" description="Helical" evidence="3">
    <location>
        <begin position="622"/>
        <end position="642"/>
    </location>
</feature>
<evidence type="ECO:0000256" key="2">
    <source>
        <dbReference type="SAM" id="MobiDB-lite"/>
    </source>
</evidence>
<keyword evidence="3" id="KW-1133">Transmembrane helix</keyword>
<dbReference type="Gene3D" id="1.10.287.1490">
    <property type="match status" value="1"/>
</dbReference>
<feature type="coiled-coil region" evidence="1">
    <location>
        <begin position="497"/>
        <end position="531"/>
    </location>
</feature>
<feature type="coiled-coil region" evidence="1">
    <location>
        <begin position="343"/>
        <end position="461"/>
    </location>
</feature>
<organism evidence="4 5">
    <name type="scientific">Saponaria officinalis</name>
    <name type="common">Common soapwort</name>
    <name type="synonym">Lychnis saponaria</name>
    <dbReference type="NCBI Taxonomy" id="3572"/>
    <lineage>
        <taxon>Eukaryota</taxon>
        <taxon>Viridiplantae</taxon>
        <taxon>Streptophyta</taxon>
        <taxon>Embryophyta</taxon>
        <taxon>Tracheophyta</taxon>
        <taxon>Spermatophyta</taxon>
        <taxon>Magnoliopsida</taxon>
        <taxon>eudicotyledons</taxon>
        <taxon>Gunneridae</taxon>
        <taxon>Pentapetalae</taxon>
        <taxon>Caryophyllales</taxon>
        <taxon>Caryophyllaceae</taxon>
        <taxon>Caryophylleae</taxon>
        <taxon>Saponaria</taxon>
    </lineage>
</organism>
<dbReference type="AlphaFoldDB" id="A0AAW1LFT0"/>
<dbReference type="Gene3D" id="1.20.5.170">
    <property type="match status" value="1"/>
</dbReference>
<comment type="caution">
    <text evidence="4">The sequence shown here is derived from an EMBL/GenBank/DDBJ whole genome shotgun (WGS) entry which is preliminary data.</text>
</comment>
<evidence type="ECO:0000313" key="5">
    <source>
        <dbReference type="Proteomes" id="UP001443914"/>
    </source>
</evidence>
<sequence length="646" mass="74043">MAKKKQTHQQKSAEMAESEEIYQNAPETAAADAAGSTVDDTEEKLANLKSLNTMLLSETAKKRQEISELLEDKKSVAAELTRSESERESVAAELTRVREELAKVEAEKEELRREMGEVVKERDEIMRVKCEGDLEIVKLNELSDELRSEIERGRERFDVEKGEFELEVRVKNEEVMELRKCLNDMEEKERSLMGEFDKLKERYEIVSKALRESEEKVEEMRVECEGFKKEVEGLNGEKEVILRENDGFRKGMVESEGRVRELSGEVSELNGVVARLREDEEKWRVKFLELEKRNAEVLEEFDGLKSEFGVLLEEKKAKEKEIDRLIGENSENLSRVGELGLEIDGLKSEFGALLEEKKAKEKEIEGLVGEKSENLSKLEALEIEIEGVKRVNEGFLAEKSRLEEVKSRQGDEIRELQVELDVIRSNLLSVQESNQAQLDKNVKLLSEVDEYKSALDRAVNERDDVKRCLDEVRMNGDELRVKVSELLTKIEEDGKVIKELNDARENVVAEKNELEIKYNKLAEEKVSIEKNHVEVRDKVVDLESKLRLKSDMFVSALNMLRNAAMKGDDEGITVNGELRTYMSEIEAIRAVFRSKDEKVGEMEKHIERLHSSVLDAKKKKSFWTMVSSATTILAAVVSLAYATRVR</sequence>
<keyword evidence="5" id="KW-1185">Reference proteome</keyword>
<name>A0AAW1LFT0_SAPOF</name>
<evidence type="ECO:0000256" key="3">
    <source>
        <dbReference type="SAM" id="Phobius"/>
    </source>
</evidence>
<proteinExistence type="predicted"/>
<keyword evidence="3" id="KW-0472">Membrane</keyword>